<reference evidence="9" key="1">
    <citation type="submission" date="2018-08" db="EMBL/GenBank/DDBJ databases">
        <title>Thalassotalea euphylliae genome.</title>
        <authorList>
            <person name="Summers S."/>
            <person name="Rice S.A."/>
            <person name="Freckelton M.L."/>
            <person name="Nedved B.T."/>
            <person name="Hadfield M.G."/>
        </authorList>
    </citation>
    <scope>NUCLEOTIDE SEQUENCE [LARGE SCALE GENOMIC DNA]</scope>
    <source>
        <strain evidence="9">H3</strain>
    </source>
</reference>
<evidence type="ECO:0000256" key="2">
    <source>
        <dbReference type="ARBA" id="ARBA00023224"/>
    </source>
</evidence>
<dbReference type="GO" id="GO:0006935">
    <property type="term" value="P:chemotaxis"/>
    <property type="evidence" value="ECO:0007669"/>
    <property type="project" value="UniProtKB-ARBA"/>
</dbReference>
<evidence type="ECO:0000256" key="5">
    <source>
        <dbReference type="SAM" id="Coils"/>
    </source>
</evidence>
<dbReference type="InterPro" id="IPR004089">
    <property type="entry name" value="MCPsignal_dom"/>
</dbReference>
<keyword evidence="6" id="KW-0812">Transmembrane</keyword>
<dbReference type="GO" id="GO:0007165">
    <property type="term" value="P:signal transduction"/>
    <property type="evidence" value="ECO:0007669"/>
    <property type="project" value="UniProtKB-KW"/>
</dbReference>
<comment type="caution">
    <text evidence="8">The sequence shown here is derived from an EMBL/GenBank/DDBJ whole genome shotgun (WGS) entry which is preliminary data.</text>
</comment>
<dbReference type="FunFam" id="1.10.287.950:FF:000001">
    <property type="entry name" value="Methyl-accepting chemotaxis sensory transducer"/>
    <property type="match status" value="1"/>
</dbReference>
<feature type="coiled-coil region" evidence="5">
    <location>
        <begin position="399"/>
        <end position="426"/>
    </location>
</feature>
<keyword evidence="6" id="KW-0472">Membrane</keyword>
<sequence>MKLKNKLIITFLLIAILPSLIIGITSTYVASQSIEQQAFAQLTAVRDIKTAQVTSYFNERKGDIEVLARSVSKLLSSSQLTLAEAAHQHHDYFSGFIQSYGYYDFFLVDKNGDVFYSVTKEADYQSNLLSGPYASSGLGKTFNKSINHQAFAMEDFSRYAPSNNEPASFISLAVQINGESVVIALQLSIDSINQIMQQRSGMGETGETYLVGSDLLMRSDSYLDPQGHSVIASFAGNVSNNGVDTKAAKLAIAGNSGTQEIIDYNGNPVLSAYTPLDIHGIRWALLSEIDVAEAFAAIDELYFTISLVILVCVLVVIATAIYVAKTVTKPLGGEPNDMVDIANTIADGDLTIEFEQGDSASGVYLAMNKMSLRLQAMISEIVDDSNSLASSSEECSVASLQASNNLAEQQKKIEQLATAIQQMSASISEVANNASQVATSVHNAQQQSGNSNQQLQHTITDINQLDQEIGEAHNVILALEQESHNISAVLEVIRGIAEQTNLLALNAAIEAARAGEQGRGFAVVADEVRTLAEKTQESTKSIEEMISNLQSSSQQAVKVMATSHTTADNTLNNANLTGEAINTIHQEIDNILQMSELIASAVEQQAGVCEEINQNITVINDVAYENSASANQVTAASQSISEVAAQLNQLSLQFKV</sequence>
<evidence type="ECO:0000256" key="3">
    <source>
        <dbReference type="ARBA" id="ARBA00029447"/>
    </source>
</evidence>
<proteinExistence type="inferred from homology"/>
<keyword evidence="2 4" id="KW-0807">Transducer</keyword>
<organism evidence="8 9">
    <name type="scientific">Thalassotalea euphylliae</name>
    <dbReference type="NCBI Taxonomy" id="1655234"/>
    <lineage>
        <taxon>Bacteria</taxon>
        <taxon>Pseudomonadati</taxon>
        <taxon>Pseudomonadota</taxon>
        <taxon>Gammaproteobacteria</taxon>
        <taxon>Alteromonadales</taxon>
        <taxon>Colwelliaceae</taxon>
        <taxon>Thalassotalea</taxon>
    </lineage>
</organism>
<comment type="similarity">
    <text evidence="3">Belongs to the methyl-accepting chemotaxis (MCP) protein family.</text>
</comment>
<dbReference type="GO" id="GO:0016020">
    <property type="term" value="C:membrane"/>
    <property type="evidence" value="ECO:0007669"/>
    <property type="project" value="UniProtKB-SubCell"/>
</dbReference>
<dbReference type="PANTHER" id="PTHR32089">
    <property type="entry name" value="METHYL-ACCEPTING CHEMOTAXIS PROTEIN MCPB"/>
    <property type="match status" value="1"/>
</dbReference>
<protein>
    <submittedName>
        <fullName evidence="8">Methyl-accepting chemotaxis protein</fullName>
    </submittedName>
</protein>
<dbReference type="CDD" id="cd18774">
    <property type="entry name" value="PDC2_HK_sensor"/>
    <property type="match status" value="1"/>
</dbReference>
<dbReference type="Gene3D" id="3.30.450.20">
    <property type="entry name" value="PAS domain"/>
    <property type="match status" value="1"/>
</dbReference>
<evidence type="ECO:0000259" key="7">
    <source>
        <dbReference type="PROSITE" id="PS50111"/>
    </source>
</evidence>
<evidence type="ECO:0000256" key="1">
    <source>
        <dbReference type="ARBA" id="ARBA00004370"/>
    </source>
</evidence>
<dbReference type="Gene3D" id="1.10.287.950">
    <property type="entry name" value="Methyl-accepting chemotaxis protein"/>
    <property type="match status" value="1"/>
</dbReference>
<dbReference type="CDD" id="cd11386">
    <property type="entry name" value="MCP_signal"/>
    <property type="match status" value="1"/>
</dbReference>
<feature type="transmembrane region" description="Helical" evidence="6">
    <location>
        <begin position="301"/>
        <end position="324"/>
    </location>
</feature>
<dbReference type="Proteomes" id="UP000256899">
    <property type="component" value="Unassembled WGS sequence"/>
</dbReference>
<name>A0A3E0U557_9GAMM</name>
<evidence type="ECO:0000256" key="4">
    <source>
        <dbReference type="PROSITE-ProRule" id="PRU00284"/>
    </source>
</evidence>
<keyword evidence="5" id="KW-0175">Coiled coil</keyword>
<dbReference type="SUPFAM" id="SSF58104">
    <property type="entry name" value="Methyl-accepting chemotaxis protein (MCP) signaling domain"/>
    <property type="match status" value="1"/>
</dbReference>
<feature type="domain" description="Methyl-accepting transducer" evidence="7">
    <location>
        <begin position="384"/>
        <end position="620"/>
    </location>
</feature>
<evidence type="ECO:0000313" key="8">
    <source>
        <dbReference type="EMBL" id="REL32131.1"/>
    </source>
</evidence>
<dbReference type="EMBL" id="QUOT01000001">
    <property type="protein sequence ID" value="REL32131.1"/>
    <property type="molecule type" value="Genomic_DNA"/>
</dbReference>
<evidence type="ECO:0000256" key="6">
    <source>
        <dbReference type="SAM" id="Phobius"/>
    </source>
</evidence>
<evidence type="ECO:0000313" key="9">
    <source>
        <dbReference type="Proteomes" id="UP000256899"/>
    </source>
</evidence>
<gene>
    <name evidence="8" type="ORF">DXX94_16155</name>
</gene>
<keyword evidence="6" id="KW-1133">Transmembrane helix</keyword>
<dbReference type="PANTHER" id="PTHR32089:SF70">
    <property type="entry name" value="ENERGY TAXIS MODULATING METHYL ACCEPTING SENSORY TRANSDUCER"/>
    <property type="match status" value="1"/>
</dbReference>
<dbReference type="Pfam" id="PF00015">
    <property type="entry name" value="MCPsignal"/>
    <property type="match status" value="1"/>
</dbReference>
<dbReference type="SMART" id="SM00283">
    <property type="entry name" value="MA"/>
    <property type="match status" value="1"/>
</dbReference>
<dbReference type="RefSeq" id="WP_116017474.1">
    <property type="nucleotide sequence ID" value="NZ_QUOT01000001.1"/>
</dbReference>
<comment type="subcellular location">
    <subcellularLocation>
        <location evidence="1">Membrane</location>
    </subcellularLocation>
</comment>
<keyword evidence="9" id="KW-1185">Reference proteome</keyword>
<dbReference type="PROSITE" id="PS50111">
    <property type="entry name" value="CHEMOTAXIS_TRANSDUC_2"/>
    <property type="match status" value="1"/>
</dbReference>
<dbReference type="AlphaFoldDB" id="A0A3E0U557"/>
<accession>A0A3E0U557</accession>